<dbReference type="InterPro" id="IPR008920">
    <property type="entry name" value="TF_FadR/GntR_C"/>
</dbReference>
<dbReference type="SUPFAM" id="SSF48008">
    <property type="entry name" value="GntR ligand-binding domain-like"/>
    <property type="match status" value="1"/>
</dbReference>
<name>A0A9W6H3L7_9MICO</name>
<dbReference type="SMART" id="SM00895">
    <property type="entry name" value="FCD"/>
    <property type="match status" value="1"/>
</dbReference>
<proteinExistence type="predicted"/>
<organism evidence="5 6">
    <name type="scientific">Microbacterium barkeri</name>
    <dbReference type="NCBI Taxonomy" id="33917"/>
    <lineage>
        <taxon>Bacteria</taxon>
        <taxon>Bacillati</taxon>
        <taxon>Actinomycetota</taxon>
        <taxon>Actinomycetes</taxon>
        <taxon>Micrococcales</taxon>
        <taxon>Microbacteriaceae</taxon>
        <taxon>Microbacterium</taxon>
    </lineage>
</organism>
<dbReference type="SUPFAM" id="SSF46785">
    <property type="entry name" value="Winged helix' DNA-binding domain"/>
    <property type="match status" value="1"/>
</dbReference>
<dbReference type="RefSeq" id="WP_271173361.1">
    <property type="nucleotide sequence ID" value="NZ_BSEJ01000007.1"/>
</dbReference>
<feature type="domain" description="HTH gntR-type" evidence="4">
    <location>
        <begin position="7"/>
        <end position="75"/>
    </location>
</feature>
<dbReference type="EMBL" id="BSEJ01000007">
    <property type="protein sequence ID" value="GLJ61653.1"/>
    <property type="molecule type" value="Genomic_DNA"/>
</dbReference>
<evidence type="ECO:0000256" key="1">
    <source>
        <dbReference type="ARBA" id="ARBA00023015"/>
    </source>
</evidence>
<evidence type="ECO:0000313" key="6">
    <source>
        <dbReference type="Proteomes" id="UP001142462"/>
    </source>
</evidence>
<evidence type="ECO:0000256" key="3">
    <source>
        <dbReference type="ARBA" id="ARBA00023163"/>
    </source>
</evidence>
<dbReference type="InterPro" id="IPR036390">
    <property type="entry name" value="WH_DNA-bd_sf"/>
</dbReference>
<dbReference type="PROSITE" id="PS50949">
    <property type="entry name" value="HTH_GNTR"/>
    <property type="match status" value="1"/>
</dbReference>
<evidence type="ECO:0000259" key="4">
    <source>
        <dbReference type="PROSITE" id="PS50949"/>
    </source>
</evidence>
<evidence type="ECO:0000313" key="5">
    <source>
        <dbReference type="EMBL" id="GLJ61653.1"/>
    </source>
</evidence>
<dbReference type="GO" id="GO:0003677">
    <property type="term" value="F:DNA binding"/>
    <property type="evidence" value="ECO:0007669"/>
    <property type="project" value="UniProtKB-KW"/>
</dbReference>
<dbReference type="Proteomes" id="UP001142462">
    <property type="component" value="Unassembled WGS sequence"/>
</dbReference>
<dbReference type="AlphaFoldDB" id="A0A9W6H3L7"/>
<dbReference type="GO" id="GO:0003700">
    <property type="term" value="F:DNA-binding transcription factor activity"/>
    <property type="evidence" value="ECO:0007669"/>
    <property type="project" value="InterPro"/>
</dbReference>
<dbReference type="InterPro" id="IPR000524">
    <property type="entry name" value="Tscrpt_reg_HTH_GntR"/>
</dbReference>
<keyword evidence="6" id="KW-1185">Reference proteome</keyword>
<keyword evidence="2" id="KW-0238">DNA-binding</keyword>
<sequence length="222" mass="24040">MAQLRRVPLADQAADALFARIRAGEWALGAKLPGETTLAPQLGVGRSTVREAIRQLAGRGILDSRQGSGVYVTALEAPEDWEQVLRRADIVTVIEARTAIEVEAASLAATRRTPPDLRMIRRALALRTSPGQSVEEHVDADMALHRTIVVAAHNEVLTELFDGFVPRVRRAMVDMLRIRPVHDASADQDAHAVVVDAIADRMPDAAARASRAHLDALKAGFA</sequence>
<reference evidence="5" key="2">
    <citation type="submission" date="2023-01" db="EMBL/GenBank/DDBJ databases">
        <authorList>
            <person name="Sun Q."/>
            <person name="Evtushenko L."/>
        </authorList>
    </citation>
    <scope>NUCLEOTIDE SEQUENCE</scope>
    <source>
        <strain evidence="5">VKM Ac-1020</strain>
    </source>
</reference>
<comment type="caution">
    <text evidence="5">The sequence shown here is derived from an EMBL/GenBank/DDBJ whole genome shotgun (WGS) entry which is preliminary data.</text>
</comment>
<dbReference type="PANTHER" id="PTHR43537">
    <property type="entry name" value="TRANSCRIPTIONAL REGULATOR, GNTR FAMILY"/>
    <property type="match status" value="1"/>
</dbReference>
<reference evidence="5" key="1">
    <citation type="journal article" date="2014" name="Int. J. Syst. Evol. Microbiol.">
        <title>Complete genome sequence of Corynebacterium casei LMG S-19264T (=DSM 44701T), isolated from a smear-ripened cheese.</title>
        <authorList>
            <consortium name="US DOE Joint Genome Institute (JGI-PGF)"/>
            <person name="Walter F."/>
            <person name="Albersmeier A."/>
            <person name="Kalinowski J."/>
            <person name="Ruckert C."/>
        </authorList>
    </citation>
    <scope>NUCLEOTIDE SEQUENCE</scope>
    <source>
        <strain evidence="5">VKM Ac-1020</strain>
    </source>
</reference>
<dbReference type="Pfam" id="PF07729">
    <property type="entry name" value="FCD"/>
    <property type="match status" value="1"/>
</dbReference>
<dbReference type="Gene3D" id="1.20.120.530">
    <property type="entry name" value="GntR ligand-binding domain-like"/>
    <property type="match status" value="1"/>
</dbReference>
<dbReference type="InterPro" id="IPR036388">
    <property type="entry name" value="WH-like_DNA-bd_sf"/>
</dbReference>
<dbReference type="SMART" id="SM00345">
    <property type="entry name" value="HTH_GNTR"/>
    <property type="match status" value="1"/>
</dbReference>
<dbReference type="PRINTS" id="PR00035">
    <property type="entry name" value="HTHGNTR"/>
</dbReference>
<dbReference type="CDD" id="cd07377">
    <property type="entry name" value="WHTH_GntR"/>
    <property type="match status" value="1"/>
</dbReference>
<evidence type="ECO:0000256" key="2">
    <source>
        <dbReference type="ARBA" id="ARBA00023125"/>
    </source>
</evidence>
<gene>
    <name evidence="5" type="ORF">GCM10017576_17830</name>
</gene>
<accession>A0A9W6H3L7</accession>
<keyword evidence="1" id="KW-0805">Transcription regulation</keyword>
<keyword evidence="3" id="KW-0804">Transcription</keyword>
<protein>
    <submittedName>
        <fullName evidence="5">GntR family transcriptional regulator</fullName>
    </submittedName>
</protein>
<dbReference type="PANTHER" id="PTHR43537:SF47">
    <property type="entry name" value="REGULATORY PROTEIN GNTR HTH"/>
    <property type="match status" value="1"/>
</dbReference>
<dbReference type="Gene3D" id="1.10.10.10">
    <property type="entry name" value="Winged helix-like DNA-binding domain superfamily/Winged helix DNA-binding domain"/>
    <property type="match status" value="1"/>
</dbReference>
<dbReference type="InterPro" id="IPR011711">
    <property type="entry name" value="GntR_C"/>
</dbReference>
<dbReference type="Pfam" id="PF00392">
    <property type="entry name" value="GntR"/>
    <property type="match status" value="1"/>
</dbReference>